<dbReference type="SMART" id="SM00563">
    <property type="entry name" value="PlsC"/>
    <property type="match status" value="1"/>
</dbReference>
<dbReference type="PANTHER" id="PTHR10434:SF64">
    <property type="entry name" value="1-ACYL-SN-GLYCEROL-3-PHOSPHATE ACYLTRANSFERASE-RELATED"/>
    <property type="match status" value="1"/>
</dbReference>
<dbReference type="SUPFAM" id="SSF69593">
    <property type="entry name" value="Glycerol-3-phosphate (1)-acyltransferase"/>
    <property type="match status" value="1"/>
</dbReference>
<feature type="domain" description="Phospholipid/glycerol acyltransferase" evidence="7">
    <location>
        <begin position="67"/>
        <end position="180"/>
    </location>
</feature>
<dbReference type="EMBL" id="CP022685">
    <property type="protein sequence ID" value="ATL26027.1"/>
    <property type="molecule type" value="Genomic_DNA"/>
</dbReference>
<proteinExistence type="predicted"/>
<dbReference type="Pfam" id="PF01553">
    <property type="entry name" value="Acyltransferase"/>
    <property type="match status" value="1"/>
</dbReference>
<accession>A0A291Q3F4</accession>
<dbReference type="EC" id="2.3.1.51" evidence="8"/>
<evidence type="ECO:0000256" key="6">
    <source>
        <dbReference type="SAM" id="MobiDB-lite"/>
    </source>
</evidence>
<dbReference type="PANTHER" id="PTHR10434">
    <property type="entry name" value="1-ACYL-SN-GLYCEROL-3-PHOSPHATE ACYLTRANSFERASE"/>
    <property type="match status" value="1"/>
</dbReference>
<keyword evidence="5 8" id="KW-0012">Acyltransferase</keyword>
<name>A0A291Q3F4_9ACTN</name>
<evidence type="ECO:0000313" key="8">
    <source>
        <dbReference type="EMBL" id="ATL26027.1"/>
    </source>
</evidence>
<evidence type="ECO:0000256" key="2">
    <source>
        <dbReference type="ARBA" id="ARBA00022516"/>
    </source>
</evidence>
<dbReference type="CDD" id="cd07989">
    <property type="entry name" value="LPLAT_AGPAT-like"/>
    <property type="match status" value="1"/>
</dbReference>
<dbReference type="AlphaFoldDB" id="A0A291Q3F4"/>
<gene>
    <name evidence="8" type="ORF">KY5_1009c</name>
</gene>
<feature type="compositionally biased region" description="Basic and acidic residues" evidence="6">
    <location>
        <begin position="258"/>
        <end position="273"/>
    </location>
</feature>
<protein>
    <submittedName>
        <fullName evidence="8">1-acyl-sn-glycerol-3-phosphate acyltransferase</fullName>
        <ecNumber evidence="8">2.3.1.51</ecNumber>
    </submittedName>
</protein>
<dbReference type="GO" id="GO:0006654">
    <property type="term" value="P:phosphatidic acid biosynthetic process"/>
    <property type="evidence" value="ECO:0007669"/>
    <property type="project" value="TreeGrafter"/>
</dbReference>
<keyword evidence="9" id="KW-1185">Reference proteome</keyword>
<keyword evidence="2" id="KW-0444">Lipid biosynthesis</keyword>
<dbReference type="KEGG" id="sfk:KY5_1009c"/>
<dbReference type="InterPro" id="IPR002123">
    <property type="entry name" value="Plipid/glycerol_acylTrfase"/>
</dbReference>
<evidence type="ECO:0000259" key="7">
    <source>
        <dbReference type="SMART" id="SM00563"/>
    </source>
</evidence>
<evidence type="ECO:0000313" key="9">
    <source>
        <dbReference type="Proteomes" id="UP000221011"/>
    </source>
</evidence>
<sequence>MPRPELLRRYAALTYALTRAAARGDGLAEPRVLRSEARAVLDALGVRLAAGRDPLSAPRGAGRGPGTLIVANHISWLDVVALLAVEPATVLAKREVGRWPLIGTLARRVGTRFIDRDARPRELPYTVAALAELLRDGTSVLVFPQATTWCTAAGGRFRRAAFQAAADAGAPVRPVTVEYRQGGLPSTAAAFLGDEDFTASLRRVAGARDLTVRITAHALLGGTDRRALAAAAQRATRSAAVPGPRPVAAHRAGGAPDGRGHARGADRAAERRVGQPPPYEGQLTGEADGGLVGEDEVRHGVTSGKESGAVVSR</sequence>
<evidence type="ECO:0000256" key="1">
    <source>
        <dbReference type="ARBA" id="ARBA00005189"/>
    </source>
</evidence>
<evidence type="ECO:0000256" key="4">
    <source>
        <dbReference type="ARBA" id="ARBA00023098"/>
    </source>
</evidence>
<keyword evidence="3 8" id="KW-0808">Transferase</keyword>
<reference evidence="8 9" key="1">
    <citation type="submission" date="2017-08" db="EMBL/GenBank/DDBJ databases">
        <title>Complete Genome Sequence of Streptomyces formicae KY5, the formicamycin producer.</title>
        <authorList>
            <person name="Holmes N.A."/>
            <person name="Devine R."/>
            <person name="Qin Z."/>
            <person name="Seipke R.F."/>
            <person name="Wilkinson B."/>
            <person name="Hutchings M.I."/>
        </authorList>
    </citation>
    <scope>NUCLEOTIDE SEQUENCE [LARGE SCALE GENOMIC DNA]</scope>
    <source>
        <strain evidence="8 9">KY5</strain>
    </source>
</reference>
<evidence type="ECO:0000256" key="5">
    <source>
        <dbReference type="ARBA" id="ARBA00023315"/>
    </source>
</evidence>
<dbReference type="GO" id="GO:0003841">
    <property type="term" value="F:1-acylglycerol-3-phosphate O-acyltransferase activity"/>
    <property type="evidence" value="ECO:0007669"/>
    <property type="project" value="UniProtKB-EC"/>
</dbReference>
<feature type="region of interest" description="Disordered" evidence="6">
    <location>
        <begin position="236"/>
        <end position="313"/>
    </location>
</feature>
<organism evidence="8 9">
    <name type="scientific">Streptomyces formicae</name>
    <dbReference type="NCBI Taxonomy" id="1616117"/>
    <lineage>
        <taxon>Bacteria</taxon>
        <taxon>Bacillati</taxon>
        <taxon>Actinomycetota</taxon>
        <taxon>Actinomycetes</taxon>
        <taxon>Kitasatosporales</taxon>
        <taxon>Streptomycetaceae</taxon>
        <taxon>Streptomyces</taxon>
    </lineage>
</organism>
<evidence type="ECO:0000256" key="3">
    <source>
        <dbReference type="ARBA" id="ARBA00022679"/>
    </source>
</evidence>
<dbReference type="Proteomes" id="UP000221011">
    <property type="component" value="Chromosome"/>
</dbReference>
<keyword evidence="4" id="KW-0443">Lipid metabolism</keyword>
<comment type="pathway">
    <text evidence="1">Lipid metabolism.</text>
</comment>